<keyword evidence="2" id="KW-1185">Reference proteome</keyword>
<evidence type="ECO:0000313" key="1">
    <source>
        <dbReference type="EMBL" id="KAL2862586.1"/>
    </source>
</evidence>
<dbReference type="SUPFAM" id="SSF82185">
    <property type="entry name" value="Histone H3 K4-specific methyltransferase SET7/9 N-terminal domain"/>
    <property type="match status" value="1"/>
</dbReference>
<name>A0ABR4LDR3_9EURO</name>
<evidence type="ECO:0000313" key="2">
    <source>
        <dbReference type="Proteomes" id="UP001610432"/>
    </source>
</evidence>
<dbReference type="InterPro" id="IPR011652">
    <property type="entry name" value="MORN_2"/>
</dbReference>
<comment type="caution">
    <text evidence="1">The sequence shown here is derived from an EMBL/GenBank/DDBJ whole genome shotgun (WGS) entry which is preliminary data.</text>
</comment>
<dbReference type="GeneID" id="98145417"/>
<dbReference type="RefSeq" id="XP_070881565.1">
    <property type="nucleotide sequence ID" value="XM_071030345.1"/>
</dbReference>
<dbReference type="Pfam" id="PF07661">
    <property type="entry name" value="MORN_2"/>
    <property type="match status" value="1"/>
</dbReference>
<evidence type="ECO:0008006" key="3">
    <source>
        <dbReference type="Google" id="ProtNLM"/>
    </source>
</evidence>
<reference evidence="1 2" key="1">
    <citation type="submission" date="2024-07" db="EMBL/GenBank/DDBJ databases">
        <title>Section-level genome sequencing and comparative genomics of Aspergillus sections Usti and Cavernicolus.</title>
        <authorList>
            <consortium name="Lawrence Berkeley National Laboratory"/>
            <person name="Nybo J.L."/>
            <person name="Vesth T.C."/>
            <person name="Theobald S."/>
            <person name="Frisvad J.C."/>
            <person name="Larsen T.O."/>
            <person name="Kjaerboelling I."/>
            <person name="Rothschild-Mancinelli K."/>
            <person name="Lyhne E.K."/>
            <person name="Kogle M.E."/>
            <person name="Barry K."/>
            <person name="Clum A."/>
            <person name="Na H."/>
            <person name="Ledsgaard L."/>
            <person name="Lin J."/>
            <person name="Lipzen A."/>
            <person name="Kuo A."/>
            <person name="Riley R."/>
            <person name="Mondo S."/>
            <person name="Labutti K."/>
            <person name="Haridas S."/>
            <person name="Pangalinan J."/>
            <person name="Salamov A.A."/>
            <person name="Simmons B.A."/>
            <person name="Magnuson J.K."/>
            <person name="Chen J."/>
            <person name="Drula E."/>
            <person name="Henrissat B."/>
            <person name="Wiebenga A."/>
            <person name="Lubbers R.J."/>
            <person name="Gomes A.C."/>
            <person name="Macurrencykelacurrency M.R."/>
            <person name="Stajich J."/>
            <person name="Grigoriev I.V."/>
            <person name="Mortensen U.H."/>
            <person name="De Vries R.P."/>
            <person name="Baker S.E."/>
            <person name="Andersen M.R."/>
        </authorList>
    </citation>
    <scope>NUCLEOTIDE SEQUENCE [LARGE SCALE GENOMIC DNA]</scope>
    <source>
        <strain evidence="1 2">CBS 449.75</strain>
    </source>
</reference>
<dbReference type="Proteomes" id="UP001610432">
    <property type="component" value="Unassembled WGS sequence"/>
</dbReference>
<dbReference type="EMBL" id="JBFXLQ010000065">
    <property type="protein sequence ID" value="KAL2862586.1"/>
    <property type="molecule type" value="Genomic_DNA"/>
</dbReference>
<proteinExistence type="predicted"/>
<protein>
    <recommendedName>
        <fullName evidence="3">MORN repeat protein</fullName>
    </recommendedName>
</protein>
<sequence length="124" mass="14153">MLRVNRAETTINEGLITLHQGTPFTGEIADYAANGTLIELTSYENGLEHGPQFEWYPDGSKMLQGQCDRSSAVGEWREWYPTGRLARYDRFNELGDLLERKRWNESGVIVEDYVGRAPRQSQIG</sequence>
<organism evidence="1 2">
    <name type="scientific">Aspergillus lucknowensis</name>
    <dbReference type="NCBI Taxonomy" id="176173"/>
    <lineage>
        <taxon>Eukaryota</taxon>
        <taxon>Fungi</taxon>
        <taxon>Dikarya</taxon>
        <taxon>Ascomycota</taxon>
        <taxon>Pezizomycotina</taxon>
        <taxon>Eurotiomycetes</taxon>
        <taxon>Eurotiomycetidae</taxon>
        <taxon>Eurotiales</taxon>
        <taxon>Aspergillaceae</taxon>
        <taxon>Aspergillus</taxon>
        <taxon>Aspergillus subgen. Nidulantes</taxon>
    </lineage>
</organism>
<accession>A0ABR4LDR3</accession>
<gene>
    <name evidence="1" type="ORF">BJX67DRAFT_366085</name>
</gene>
<dbReference type="Gene3D" id="2.20.110.10">
    <property type="entry name" value="Histone H3 K4-specific methyltransferase SET7/9 N-terminal domain"/>
    <property type="match status" value="1"/>
</dbReference>